<dbReference type="EMBL" id="MT143075">
    <property type="protein sequence ID" value="QJA92537.1"/>
    <property type="molecule type" value="Genomic_DNA"/>
</dbReference>
<proteinExistence type="predicted"/>
<evidence type="ECO:0000313" key="1">
    <source>
        <dbReference type="EMBL" id="QJA79796.1"/>
    </source>
</evidence>
<organism evidence="1">
    <name type="scientific">viral metagenome</name>
    <dbReference type="NCBI Taxonomy" id="1070528"/>
    <lineage>
        <taxon>unclassified sequences</taxon>
        <taxon>metagenomes</taxon>
        <taxon>organismal metagenomes</taxon>
    </lineage>
</organism>
<dbReference type="AlphaFoldDB" id="A0A6M3KD27"/>
<dbReference type="EMBL" id="MT142395">
    <property type="protein sequence ID" value="QJA79796.1"/>
    <property type="molecule type" value="Genomic_DNA"/>
</dbReference>
<name>A0A6M3KD27_9ZZZZ</name>
<dbReference type="EMBL" id="MT144795">
    <property type="protein sequence ID" value="QJH99535.1"/>
    <property type="molecule type" value="Genomic_DNA"/>
</dbReference>
<gene>
    <name evidence="1" type="ORF">MM415A00828_0018</name>
    <name evidence="2" type="ORF">MM415B04605_0005</name>
    <name evidence="3" type="ORF">TM448B01616_0015</name>
</gene>
<accession>A0A6M3KD27</accession>
<reference evidence="1" key="1">
    <citation type="submission" date="2020-03" db="EMBL/GenBank/DDBJ databases">
        <title>The deep terrestrial virosphere.</title>
        <authorList>
            <person name="Holmfeldt K."/>
            <person name="Nilsson E."/>
            <person name="Simone D."/>
            <person name="Lopez-Fernandez M."/>
            <person name="Wu X."/>
            <person name="de Brujin I."/>
            <person name="Lundin D."/>
            <person name="Andersson A."/>
            <person name="Bertilsson S."/>
            <person name="Dopson M."/>
        </authorList>
    </citation>
    <scope>NUCLEOTIDE SEQUENCE</scope>
    <source>
        <strain evidence="1">MM415A00828</strain>
        <strain evidence="2">MM415B04605</strain>
        <strain evidence="3">TM448B01616</strain>
    </source>
</reference>
<protein>
    <submittedName>
        <fullName evidence="1">Uncharacterized protein</fullName>
    </submittedName>
</protein>
<sequence>MICDGCKELVNGECLHYAGVGMEAFNRRGYCPFADVGPNKRAVLVVTKTRKGQQKSKTKKR</sequence>
<evidence type="ECO:0000313" key="3">
    <source>
        <dbReference type="EMBL" id="QJH99535.1"/>
    </source>
</evidence>
<evidence type="ECO:0000313" key="2">
    <source>
        <dbReference type="EMBL" id="QJA92537.1"/>
    </source>
</evidence>